<dbReference type="AlphaFoldDB" id="A0A0C9Z1D5"/>
<sequence>MPWFGMPTYPILACHNISIFGILSAVRNPTDLFLTKPLCEVELPWSSSSLARDTQMLCARRLRCGRLNNTDSDSITIFYDLLWLAMSITTLKFYH</sequence>
<proteinExistence type="predicted"/>
<protein>
    <submittedName>
        <fullName evidence="1">Uncharacterized protein</fullName>
    </submittedName>
</protein>
<dbReference type="HOGENOM" id="CLU_2373597_0_0_1"/>
<keyword evidence="2" id="KW-1185">Reference proteome</keyword>
<evidence type="ECO:0000313" key="1">
    <source>
        <dbReference type="EMBL" id="KIK22876.1"/>
    </source>
</evidence>
<dbReference type="EMBL" id="KN833733">
    <property type="protein sequence ID" value="KIK22876.1"/>
    <property type="molecule type" value="Genomic_DNA"/>
</dbReference>
<name>A0A0C9Z1D5_9AGAM</name>
<organism evidence="1 2">
    <name type="scientific">Pisolithus microcarpus 441</name>
    <dbReference type="NCBI Taxonomy" id="765257"/>
    <lineage>
        <taxon>Eukaryota</taxon>
        <taxon>Fungi</taxon>
        <taxon>Dikarya</taxon>
        <taxon>Basidiomycota</taxon>
        <taxon>Agaricomycotina</taxon>
        <taxon>Agaricomycetes</taxon>
        <taxon>Agaricomycetidae</taxon>
        <taxon>Boletales</taxon>
        <taxon>Sclerodermatineae</taxon>
        <taxon>Pisolithaceae</taxon>
        <taxon>Pisolithus</taxon>
    </lineage>
</organism>
<dbReference type="Proteomes" id="UP000054018">
    <property type="component" value="Unassembled WGS sequence"/>
</dbReference>
<accession>A0A0C9Z1D5</accession>
<gene>
    <name evidence="1" type="ORF">PISMIDRAFT_476669</name>
</gene>
<reference evidence="2" key="2">
    <citation type="submission" date="2015-01" db="EMBL/GenBank/DDBJ databases">
        <title>Evolutionary Origins and Diversification of the Mycorrhizal Mutualists.</title>
        <authorList>
            <consortium name="DOE Joint Genome Institute"/>
            <consortium name="Mycorrhizal Genomics Consortium"/>
            <person name="Kohler A."/>
            <person name="Kuo A."/>
            <person name="Nagy L.G."/>
            <person name="Floudas D."/>
            <person name="Copeland A."/>
            <person name="Barry K.W."/>
            <person name="Cichocki N."/>
            <person name="Veneault-Fourrey C."/>
            <person name="LaButti K."/>
            <person name="Lindquist E.A."/>
            <person name="Lipzen A."/>
            <person name="Lundell T."/>
            <person name="Morin E."/>
            <person name="Murat C."/>
            <person name="Riley R."/>
            <person name="Ohm R."/>
            <person name="Sun H."/>
            <person name="Tunlid A."/>
            <person name="Henrissat B."/>
            <person name="Grigoriev I.V."/>
            <person name="Hibbett D.S."/>
            <person name="Martin F."/>
        </authorList>
    </citation>
    <scope>NUCLEOTIDE SEQUENCE [LARGE SCALE GENOMIC DNA]</scope>
    <source>
        <strain evidence="2">441</strain>
    </source>
</reference>
<evidence type="ECO:0000313" key="2">
    <source>
        <dbReference type="Proteomes" id="UP000054018"/>
    </source>
</evidence>
<reference evidence="1 2" key="1">
    <citation type="submission" date="2014-04" db="EMBL/GenBank/DDBJ databases">
        <authorList>
            <consortium name="DOE Joint Genome Institute"/>
            <person name="Kuo A."/>
            <person name="Kohler A."/>
            <person name="Costa M.D."/>
            <person name="Nagy L.G."/>
            <person name="Floudas D."/>
            <person name="Copeland A."/>
            <person name="Barry K.W."/>
            <person name="Cichocki N."/>
            <person name="Veneault-Fourrey C."/>
            <person name="LaButti K."/>
            <person name="Lindquist E.A."/>
            <person name="Lipzen A."/>
            <person name="Lundell T."/>
            <person name="Morin E."/>
            <person name="Murat C."/>
            <person name="Sun H."/>
            <person name="Tunlid A."/>
            <person name="Henrissat B."/>
            <person name="Grigoriev I.V."/>
            <person name="Hibbett D.S."/>
            <person name="Martin F."/>
            <person name="Nordberg H.P."/>
            <person name="Cantor M.N."/>
            <person name="Hua S.X."/>
        </authorList>
    </citation>
    <scope>NUCLEOTIDE SEQUENCE [LARGE SCALE GENOMIC DNA]</scope>
    <source>
        <strain evidence="1 2">441</strain>
    </source>
</reference>